<dbReference type="PRINTS" id="PR01035">
    <property type="entry name" value="TCRTETA"/>
</dbReference>
<feature type="transmembrane region" description="Helical" evidence="8">
    <location>
        <begin position="166"/>
        <end position="188"/>
    </location>
</feature>
<feature type="transmembrane region" description="Helical" evidence="8">
    <location>
        <begin position="142"/>
        <end position="160"/>
    </location>
</feature>
<keyword evidence="6" id="KW-0325">Glycoprotein</keyword>
<dbReference type="PANTHER" id="PTHR23502:SF51">
    <property type="entry name" value="QUINIDINE RESISTANCE PROTEIN 1-RELATED"/>
    <property type="match status" value="1"/>
</dbReference>
<evidence type="ECO:0000256" key="5">
    <source>
        <dbReference type="ARBA" id="ARBA00023136"/>
    </source>
</evidence>
<feature type="transmembrane region" description="Helical" evidence="8">
    <location>
        <begin position="317"/>
        <end position="339"/>
    </location>
</feature>
<keyword evidence="3 8" id="KW-0812">Transmembrane</keyword>
<dbReference type="Pfam" id="PF07690">
    <property type="entry name" value="MFS_1"/>
    <property type="match status" value="1"/>
</dbReference>
<gene>
    <name evidence="10" type="ORF">FMUND_9417</name>
</gene>
<evidence type="ECO:0000256" key="1">
    <source>
        <dbReference type="ARBA" id="ARBA00004141"/>
    </source>
</evidence>
<dbReference type="InterPro" id="IPR001958">
    <property type="entry name" value="Tet-R_TetA/multi-R_MdtG-like"/>
</dbReference>
<protein>
    <submittedName>
        <fullName evidence="10">Major facilitator superfamily transporter</fullName>
    </submittedName>
</protein>
<dbReference type="SUPFAM" id="SSF103473">
    <property type="entry name" value="MFS general substrate transporter"/>
    <property type="match status" value="1"/>
</dbReference>
<comment type="caution">
    <text evidence="10">The sequence shown here is derived from an EMBL/GenBank/DDBJ whole genome shotgun (WGS) entry which is preliminary data.</text>
</comment>
<comment type="subcellular location">
    <subcellularLocation>
        <location evidence="1">Membrane</location>
        <topology evidence="1">Multi-pass membrane protein</topology>
    </subcellularLocation>
</comment>
<feature type="transmembrane region" description="Helical" evidence="8">
    <location>
        <begin position="200"/>
        <end position="225"/>
    </location>
</feature>
<dbReference type="Proteomes" id="UP000544331">
    <property type="component" value="Unassembled WGS sequence"/>
</dbReference>
<feature type="transmembrane region" description="Helical" evidence="8">
    <location>
        <begin position="345"/>
        <end position="366"/>
    </location>
</feature>
<dbReference type="PROSITE" id="PS50850">
    <property type="entry name" value="MFS"/>
    <property type="match status" value="1"/>
</dbReference>
<keyword evidence="2" id="KW-0813">Transport</keyword>
<evidence type="ECO:0000256" key="7">
    <source>
        <dbReference type="SAM" id="MobiDB-lite"/>
    </source>
</evidence>
<feature type="transmembrane region" description="Helical" evidence="8">
    <location>
        <begin position="74"/>
        <end position="95"/>
    </location>
</feature>
<dbReference type="GO" id="GO:0005886">
    <property type="term" value="C:plasma membrane"/>
    <property type="evidence" value="ECO:0007669"/>
    <property type="project" value="TreeGrafter"/>
</dbReference>
<organism evidence="10 11">
    <name type="scientific">Fusarium mundagurra</name>
    <dbReference type="NCBI Taxonomy" id="1567541"/>
    <lineage>
        <taxon>Eukaryota</taxon>
        <taxon>Fungi</taxon>
        <taxon>Dikarya</taxon>
        <taxon>Ascomycota</taxon>
        <taxon>Pezizomycotina</taxon>
        <taxon>Sordariomycetes</taxon>
        <taxon>Hypocreomycetidae</taxon>
        <taxon>Hypocreales</taxon>
        <taxon>Nectriaceae</taxon>
        <taxon>Fusarium</taxon>
        <taxon>Fusarium fujikuroi species complex</taxon>
    </lineage>
</organism>
<dbReference type="PANTHER" id="PTHR23502">
    <property type="entry name" value="MAJOR FACILITATOR SUPERFAMILY"/>
    <property type="match status" value="1"/>
</dbReference>
<dbReference type="Gene3D" id="1.20.1720.10">
    <property type="entry name" value="Multidrug resistance protein D"/>
    <property type="match status" value="1"/>
</dbReference>
<dbReference type="OrthoDB" id="440553at2759"/>
<sequence length="534" mass="58472">MKPSSSNSTRRQDSFNESRQSSEIIPNSDLASPTRVAEVTAQNGTDKNEQAADINPPGQNTEAMFSAFPRRTKLWIIGMITISGFLSPLSLNIYFPVLPVLARDLGVTVSLINLSVTSYQIIQALAPMFFGNFGDTAGRRPAFIICIAIYAGANIGLALQRNYTTLLVLRGVQSFGISGTLAQCYAVVADLTTTAERGKYMGIVGMGMTAGPGLGLLLGGLLTQYFSWPSVFWFCLIVAAAWVIPYILFVPETCRQVVGNGSVSATGWNLTIMGCLRRQRDQTEHQCQPRPQKRKLHLPNPLPTLVICLQKDMSMILIFNAILFASIFMVLTTASTSFVEQYGLSQIQVGLCYLPYGVACCVTAMVQGRILDWNYKRIANKIAFTIDRRRGDNLRHYPIERCRLELASPIVFAGVLALVGYGWAIEANTTLAVPVLMIFFVGLFLVGGHTIMNILIVDLYPQSPATAIAANNLTRCLLSAGGSAVVKLMVDAMGHGWCFTLVGGLLILMFPVLYVLVKKGPGWREERRVKLCKE</sequence>
<feature type="compositionally biased region" description="Polar residues" evidence="7">
    <location>
        <begin position="17"/>
        <end position="31"/>
    </location>
</feature>
<feature type="transmembrane region" description="Helical" evidence="8">
    <location>
        <begin position="496"/>
        <end position="517"/>
    </location>
</feature>
<dbReference type="AlphaFoldDB" id="A0A8H6DAV8"/>
<keyword evidence="4 8" id="KW-1133">Transmembrane helix</keyword>
<dbReference type="InterPro" id="IPR036259">
    <property type="entry name" value="MFS_trans_sf"/>
</dbReference>
<dbReference type="FunFam" id="1.20.1720.10:FF:000009">
    <property type="entry name" value="MFS multidrug transporter"/>
    <property type="match status" value="1"/>
</dbReference>
<dbReference type="GO" id="GO:0022857">
    <property type="term" value="F:transmembrane transporter activity"/>
    <property type="evidence" value="ECO:0007669"/>
    <property type="project" value="InterPro"/>
</dbReference>
<evidence type="ECO:0000256" key="3">
    <source>
        <dbReference type="ARBA" id="ARBA00022692"/>
    </source>
</evidence>
<feature type="transmembrane region" description="Helical" evidence="8">
    <location>
        <begin position="231"/>
        <end position="250"/>
    </location>
</feature>
<reference evidence="10 11" key="1">
    <citation type="submission" date="2020-05" db="EMBL/GenBank/DDBJ databases">
        <title>Identification and distribution of gene clusters putatively required for synthesis of sphingolipid metabolism inhibitors in phylogenetically diverse species of the filamentous fungus Fusarium.</title>
        <authorList>
            <person name="Kim H.-S."/>
            <person name="Busman M."/>
            <person name="Brown D.W."/>
            <person name="Divon H."/>
            <person name="Uhlig S."/>
            <person name="Proctor R.H."/>
        </authorList>
    </citation>
    <scope>NUCLEOTIDE SEQUENCE [LARGE SCALE GENOMIC DNA]</scope>
    <source>
        <strain evidence="10 11">NRRL 66235</strain>
    </source>
</reference>
<evidence type="ECO:0000256" key="6">
    <source>
        <dbReference type="ARBA" id="ARBA00023180"/>
    </source>
</evidence>
<evidence type="ECO:0000313" key="10">
    <source>
        <dbReference type="EMBL" id="KAF5710638.1"/>
    </source>
</evidence>
<accession>A0A8H6DAV8</accession>
<proteinExistence type="predicted"/>
<dbReference type="Gene3D" id="1.20.1250.20">
    <property type="entry name" value="MFS general substrate transporter like domains"/>
    <property type="match status" value="1"/>
</dbReference>
<keyword evidence="11" id="KW-1185">Reference proteome</keyword>
<feature type="domain" description="Major facilitator superfamily (MFS) profile" evidence="9">
    <location>
        <begin position="76"/>
        <end position="521"/>
    </location>
</feature>
<dbReference type="InterPro" id="IPR020846">
    <property type="entry name" value="MFS_dom"/>
</dbReference>
<feature type="region of interest" description="Disordered" evidence="7">
    <location>
        <begin position="1"/>
        <end position="62"/>
    </location>
</feature>
<dbReference type="InterPro" id="IPR011701">
    <property type="entry name" value="MFS"/>
</dbReference>
<evidence type="ECO:0000313" key="11">
    <source>
        <dbReference type="Proteomes" id="UP000544331"/>
    </source>
</evidence>
<feature type="transmembrane region" description="Helical" evidence="8">
    <location>
        <begin position="431"/>
        <end position="460"/>
    </location>
</feature>
<name>A0A8H6DAV8_9HYPO</name>
<dbReference type="EMBL" id="JAAOAN010000327">
    <property type="protein sequence ID" value="KAF5710638.1"/>
    <property type="molecule type" value="Genomic_DNA"/>
</dbReference>
<feature type="transmembrane region" description="Helical" evidence="8">
    <location>
        <begin position="107"/>
        <end position="130"/>
    </location>
</feature>
<evidence type="ECO:0000256" key="4">
    <source>
        <dbReference type="ARBA" id="ARBA00022989"/>
    </source>
</evidence>
<evidence type="ECO:0000256" key="8">
    <source>
        <dbReference type="SAM" id="Phobius"/>
    </source>
</evidence>
<evidence type="ECO:0000256" key="2">
    <source>
        <dbReference type="ARBA" id="ARBA00022448"/>
    </source>
</evidence>
<evidence type="ECO:0000259" key="9">
    <source>
        <dbReference type="PROSITE" id="PS50850"/>
    </source>
</evidence>
<keyword evidence="5 8" id="KW-0472">Membrane</keyword>
<feature type="transmembrane region" description="Helical" evidence="8">
    <location>
        <begin position="404"/>
        <end position="425"/>
    </location>
</feature>